<name>A0A8J3HX08_9CHLR</name>
<sequence length="88" mass="9924">MGGGVTGEWGPERCVGALRSLSNVWLFCLVRSFTPSCCMVLPQYPQKAEDTGLSVPQFVQRIIKGLAFSLLYQRRCYHEVPRIYLKLG</sequence>
<comment type="caution">
    <text evidence="1">The sequence shown here is derived from an EMBL/GenBank/DDBJ whole genome shotgun (WGS) entry which is preliminary data.</text>
</comment>
<evidence type="ECO:0000313" key="1">
    <source>
        <dbReference type="EMBL" id="GHO45662.1"/>
    </source>
</evidence>
<dbReference type="AlphaFoldDB" id="A0A8J3HX08"/>
<keyword evidence="2" id="KW-1185">Reference proteome</keyword>
<proteinExistence type="predicted"/>
<gene>
    <name evidence="1" type="ORF">KSX_38250</name>
</gene>
<dbReference type="Proteomes" id="UP000612362">
    <property type="component" value="Unassembled WGS sequence"/>
</dbReference>
<reference evidence="1" key="1">
    <citation type="submission" date="2020-10" db="EMBL/GenBank/DDBJ databases">
        <title>Taxonomic study of unclassified bacteria belonging to the class Ktedonobacteria.</title>
        <authorList>
            <person name="Yabe S."/>
            <person name="Wang C.M."/>
            <person name="Zheng Y."/>
            <person name="Sakai Y."/>
            <person name="Cavaletti L."/>
            <person name="Monciardini P."/>
            <person name="Donadio S."/>
        </authorList>
    </citation>
    <scope>NUCLEOTIDE SEQUENCE</scope>
    <source>
        <strain evidence="1">SOSP1-1</strain>
    </source>
</reference>
<evidence type="ECO:0000313" key="2">
    <source>
        <dbReference type="Proteomes" id="UP000612362"/>
    </source>
</evidence>
<organism evidence="1 2">
    <name type="scientific">Ktedonospora formicarum</name>
    <dbReference type="NCBI Taxonomy" id="2778364"/>
    <lineage>
        <taxon>Bacteria</taxon>
        <taxon>Bacillati</taxon>
        <taxon>Chloroflexota</taxon>
        <taxon>Ktedonobacteria</taxon>
        <taxon>Ktedonobacterales</taxon>
        <taxon>Ktedonobacteraceae</taxon>
        <taxon>Ktedonospora</taxon>
    </lineage>
</organism>
<accession>A0A8J3HX08</accession>
<dbReference type="EMBL" id="BNJF01000001">
    <property type="protein sequence ID" value="GHO45662.1"/>
    <property type="molecule type" value="Genomic_DNA"/>
</dbReference>
<protein>
    <submittedName>
        <fullName evidence="1">Uncharacterized protein</fullName>
    </submittedName>
</protein>